<name>A0A4Q8AMU9_9MICO</name>
<dbReference type="AlphaFoldDB" id="A0A4Q8AMU9"/>
<sequence length="97" mass="10178">MPVTEIGETDRATCDLAGTTIVFPDGFEVVAPALGGRTATAERHRDGSESDTYSLANLGIYGIVAAQTAADPKHTDWWGIAEGISKEKLAFGSHDGN</sequence>
<dbReference type="EMBL" id="SHLC01000001">
    <property type="protein sequence ID" value="RZU65451.1"/>
    <property type="molecule type" value="Genomic_DNA"/>
</dbReference>
<organism evidence="1 2">
    <name type="scientific">Microterricola gilva</name>
    <dbReference type="NCBI Taxonomy" id="393267"/>
    <lineage>
        <taxon>Bacteria</taxon>
        <taxon>Bacillati</taxon>
        <taxon>Actinomycetota</taxon>
        <taxon>Actinomycetes</taxon>
        <taxon>Micrococcales</taxon>
        <taxon>Microbacteriaceae</taxon>
        <taxon>Microterricola</taxon>
    </lineage>
</organism>
<evidence type="ECO:0000313" key="1">
    <source>
        <dbReference type="EMBL" id="RZU65451.1"/>
    </source>
</evidence>
<accession>A0A4Q8AMU9</accession>
<reference evidence="1 2" key="1">
    <citation type="submission" date="2019-02" db="EMBL/GenBank/DDBJ databases">
        <title>Sequencing the genomes of 1000 actinobacteria strains.</title>
        <authorList>
            <person name="Klenk H.-P."/>
        </authorList>
    </citation>
    <scope>NUCLEOTIDE SEQUENCE [LARGE SCALE GENOMIC DNA]</scope>
    <source>
        <strain evidence="1 2">DSM 18319</strain>
    </source>
</reference>
<gene>
    <name evidence="1" type="ORF">EV379_1785</name>
</gene>
<protein>
    <submittedName>
        <fullName evidence="1">Uncharacterized protein</fullName>
    </submittedName>
</protein>
<dbReference type="Proteomes" id="UP000291483">
    <property type="component" value="Unassembled WGS sequence"/>
</dbReference>
<keyword evidence="2" id="KW-1185">Reference proteome</keyword>
<proteinExistence type="predicted"/>
<evidence type="ECO:0000313" key="2">
    <source>
        <dbReference type="Proteomes" id="UP000291483"/>
    </source>
</evidence>
<comment type="caution">
    <text evidence="1">The sequence shown here is derived from an EMBL/GenBank/DDBJ whole genome shotgun (WGS) entry which is preliminary data.</text>
</comment>